<evidence type="ECO:0000313" key="1">
    <source>
        <dbReference type="EMBL" id="HCT15549.1"/>
    </source>
</evidence>
<dbReference type="Gene3D" id="2.60.120.10">
    <property type="entry name" value="Jelly Rolls"/>
    <property type="match status" value="2"/>
</dbReference>
<name>A0A3D4T1Y7_9CORY</name>
<dbReference type="InterPro" id="IPR014710">
    <property type="entry name" value="RmlC-like_jellyroll"/>
</dbReference>
<reference evidence="1 2" key="1">
    <citation type="journal article" date="2018" name="Nat. Biotechnol.">
        <title>A standardized bacterial taxonomy based on genome phylogeny substantially revises the tree of life.</title>
        <authorList>
            <person name="Parks D.H."/>
            <person name="Chuvochina M."/>
            <person name="Waite D.W."/>
            <person name="Rinke C."/>
            <person name="Skarshewski A."/>
            <person name="Chaumeil P.A."/>
            <person name="Hugenholtz P."/>
        </authorList>
    </citation>
    <scope>NUCLEOTIDE SEQUENCE [LARGE SCALE GENOMIC DNA]</scope>
    <source>
        <strain evidence="1">UBA11247</strain>
    </source>
</reference>
<dbReference type="SUPFAM" id="SSF51182">
    <property type="entry name" value="RmlC-like cupins"/>
    <property type="match status" value="1"/>
</dbReference>
<evidence type="ECO:0008006" key="3">
    <source>
        <dbReference type="Google" id="ProtNLM"/>
    </source>
</evidence>
<sequence>MTDRPDWQKIQQTTPLVDALPGEPAPYKLSAGEGLHTDLGEWHLTTMARFADTGGEFALYRLTLPGGSTSPFLTAPGYSFLHVTEGELTVWLADGVHHVVAGDAVNIPEHAEFSLRGEAAVNSFFWYCTDDWLHRLADTHGTATASHIFTRIPQRRIGDLFADEIAASLGVRVADRPRGGQPGDRFDRLPADERAFVTKSGGGDRYETYQQVNSYPVRSRNTGGRFFAMDTRGAKQPYIPLHYHREHSE</sequence>
<dbReference type="STRING" id="863239.GCA_000213935_00697"/>
<gene>
    <name evidence="1" type="ORF">DIW82_12420</name>
</gene>
<dbReference type="InterPro" id="IPR011051">
    <property type="entry name" value="RmlC_Cupin_sf"/>
</dbReference>
<dbReference type="EMBL" id="DQID01000316">
    <property type="protein sequence ID" value="HCT15549.1"/>
    <property type="molecule type" value="Genomic_DNA"/>
</dbReference>
<feature type="non-terminal residue" evidence="1">
    <location>
        <position position="249"/>
    </location>
</feature>
<evidence type="ECO:0000313" key="2">
    <source>
        <dbReference type="Proteomes" id="UP000261739"/>
    </source>
</evidence>
<protein>
    <recommendedName>
        <fullName evidence="3">Cupin domain-containing protein</fullName>
    </recommendedName>
</protein>
<proteinExistence type="predicted"/>
<organism evidence="1 2">
    <name type="scientific">Corynebacterium nuruki</name>
    <dbReference type="NCBI Taxonomy" id="1032851"/>
    <lineage>
        <taxon>Bacteria</taxon>
        <taxon>Bacillati</taxon>
        <taxon>Actinomycetota</taxon>
        <taxon>Actinomycetes</taxon>
        <taxon>Mycobacteriales</taxon>
        <taxon>Corynebacteriaceae</taxon>
        <taxon>Corynebacterium</taxon>
    </lineage>
</organism>
<comment type="caution">
    <text evidence="1">The sequence shown here is derived from an EMBL/GenBank/DDBJ whole genome shotgun (WGS) entry which is preliminary data.</text>
</comment>
<accession>A0A3D4T1Y7</accession>
<dbReference type="AlphaFoldDB" id="A0A3D4T1Y7"/>
<dbReference type="Proteomes" id="UP000261739">
    <property type="component" value="Unassembled WGS sequence"/>
</dbReference>